<dbReference type="RefSeq" id="WP_096376543.1">
    <property type="nucleotide sequence ID" value="NZ_AP014940.1"/>
</dbReference>
<gene>
    <name evidence="2" type="ORF">LEN_0541</name>
</gene>
<protein>
    <submittedName>
        <fullName evidence="2">Lipoprotein</fullName>
    </submittedName>
</protein>
<keyword evidence="1" id="KW-0732">Signal</keyword>
<dbReference type="Pfam" id="PF09826">
    <property type="entry name" value="Beta_propel"/>
    <property type="match status" value="1"/>
</dbReference>
<organism evidence="2 3">
    <name type="scientific">Lysobacter enzymogenes</name>
    <dbReference type="NCBI Taxonomy" id="69"/>
    <lineage>
        <taxon>Bacteria</taxon>
        <taxon>Pseudomonadati</taxon>
        <taxon>Pseudomonadota</taxon>
        <taxon>Gammaproteobacteria</taxon>
        <taxon>Lysobacterales</taxon>
        <taxon>Lysobacteraceae</taxon>
        <taxon>Lysobacter</taxon>
    </lineage>
</organism>
<feature type="chain" id="PRO_5043672703" evidence="1">
    <location>
        <begin position="30"/>
        <end position="716"/>
    </location>
</feature>
<accession>A0AAU9ADS0</accession>
<dbReference type="KEGG" id="lem:LEN_0541"/>
<dbReference type="AlphaFoldDB" id="A0AAU9ADS0"/>
<dbReference type="Proteomes" id="UP000218824">
    <property type="component" value="Chromosome"/>
</dbReference>
<feature type="signal peptide" evidence="1">
    <location>
        <begin position="1"/>
        <end position="29"/>
    </location>
</feature>
<proteinExistence type="predicted"/>
<evidence type="ECO:0000256" key="1">
    <source>
        <dbReference type="SAM" id="SignalP"/>
    </source>
</evidence>
<sequence>MPSLPLSPRLSWPLAVAALLLSACQPAPAPSPAAAAPQALPAFADDKALSAAFAHLRREAELQMPALPDAPMAMAPAPMPMADAAATASDAITNVQTAGVDEGDIVKKQGDYLVVLRRGRLFTLDIGGGGLRARSSVDAFAPGTDPSGTWYDEMLVADGQVVVIGYSYERGGTEIGLFDLSADGGLSYRATYHLRSSDYYSASNYASRLIGKQLIFYAPMSVYGYDEQHPEASLPALRRWRPGALPSEFERLLPAQRIYYGPDSLDAEQPTLHTVTVCDLGGAPMRCRSSAALGEPGRSFYVAGDAVYVWTQNPSGPAPDAKAKTAATAAKRPDATVYRLPLDGAAPSALRADGAPIDQMSFLERDGWLNVLVASEGRGEGMWAAQVEPGDLALLRVRLNEFGDGRGIASASAYRPLPEAGGQPGSLHARYIGDWLVFGFGGHWGDEARRPQGLYALRYARREPTTVLPLPHWVERVDALGDNAIAIGQAYAPLPPASKSASKPLAETAPQTVPQSLPVSLLQSTADAARVEEEVVEIPPAPMPPVPLPPVPLPPLPPMPPIANQPVETDLHFTSVRLDAGARIAGDYVQSRAAQADQRSHGFFYRADSAGRGVLGLPTLGADAQGRFNARVLYLRNQELALSPLGELASRRPAGSDSDDGCLASCVDWYGNARPIFVGPRVFALLGYELVEGREHSGRIVEQQRVDFTPRTAVAR</sequence>
<evidence type="ECO:0000313" key="3">
    <source>
        <dbReference type="Proteomes" id="UP000218824"/>
    </source>
</evidence>
<keyword evidence="2" id="KW-0449">Lipoprotein</keyword>
<dbReference type="GeneID" id="83062446"/>
<dbReference type="EMBL" id="AP014940">
    <property type="protein sequence ID" value="BAV96028.1"/>
    <property type="molecule type" value="Genomic_DNA"/>
</dbReference>
<reference evidence="2 3" key="1">
    <citation type="journal article" date="2017" name="DNA Res.">
        <title>Complete genome sequence and expression profile of the commercial lytic enzyme producer Lysobacter enzymogenes M497-1.</title>
        <authorList>
            <person name="Takami H."/>
            <person name="Toyoda A."/>
            <person name="Uchiyama I."/>
            <person name="Itoh T."/>
            <person name="Takaki Y."/>
            <person name="Arai W."/>
            <person name="Nishi S."/>
            <person name="Kawai M."/>
            <person name="Shinya K."/>
            <person name="Ikeda H."/>
        </authorList>
    </citation>
    <scope>NUCLEOTIDE SEQUENCE [LARGE SCALE GENOMIC DNA]</scope>
    <source>
        <strain evidence="2 3">M497-1</strain>
    </source>
</reference>
<dbReference type="InterPro" id="IPR019198">
    <property type="entry name" value="Beta_propeller_containing"/>
</dbReference>
<evidence type="ECO:0000313" key="2">
    <source>
        <dbReference type="EMBL" id="BAV96028.1"/>
    </source>
</evidence>
<name>A0AAU9ADS0_LYSEN</name>